<evidence type="ECO:0000259" key="4">
    <source>
        <dbReference type="Pfam" id="PF00171"/>
    </source>
</evidence>
<accession>A0A937RF54</accession>
<feature type="domain" description="Aldehyde dehydrogenase" evidence="4">
    <location>
        <begin position="28"/>
        <end position="486"/>
    </location>
</feature>
<evidence type="ECO:0000256" key="3">
    <source>
        <dbReference type="SAM" id="MobiDB-lite"/>
    </source>
</evidence>
<dbReference type="PANTHER" id="PTHR43353">
    <property type="entry name" value="SUCCINATE-SEMIALDEHYDE DEHYDROGENASE, MITOCHONDRIAL"/>
    <property type="match status" value="1"/>
</dbReference>
<dbReference type="Gene3D" id="3.40.605.10">
    <property type="entry name" value="Aldehyde Dehydrogenase, Chain A, domain 1"/>
    <property type="match status" value="1"/>
</dbReference>
<dbReference type="InterPro" id="IPR016162">
    <property type="entry name" value="Ald_DH_N"/>
</dbReference>
<dbReference type="FunFam" id="3.40.309.10:FF:000009">
    <property type="entry name" value="Aldehyde dehydrogenase A"/>
    <property type="match status" value="1"/>
</dbReference>
<organism evidence="5 6">
    <name type="scientific">Frankia nepalensis</name>
    <dbReference type="NCBI Taxonomy" id="1836974"/>
    <lineage>
        <taxon>Bacteria</taxon>
        <taxon>Bacillati</taxon>
        <taxon>Actinomycetota</taxon>
        <taxon>Actinomycetes</taxon>
        <taxon>Frankiales</taxon>
        <taxon>Frankiaceae</taxon>
        <taxon>Frankia</taxon>
    </lineage>
</organism>
<dbReference type="FunFam" id="3.40.605.10:FF:000007">
    <property type="entry name" value="NAD/NADP-dependent betaine aldehyde dehydrogenase"/>
    <property type="match status" value="1"/>
</dbReference>
<dbReference type="Gene3D" id="3.40.309.10">
    <property type="entry name" value="Aldehyde Dehydrogenase, Chain A, domain 2"/>
    <property type="match status" value="1"/>
</dbReference>
<dbReference type="InterPro" id="IPR050740">
    <property type="entry name" value="Aldehyde_DH_Superfamily"/>
</dbReference>
<protein>
    <submittedName>
        <fullName evidence="5">NAD-dependent succinate-semialdehyde dehydrogenase</fullName>
    </submittedName>
</protein>
<reference evidence="5" key="1">
    <citation type="submission" date="2020-12" db="EMBL/GenBank/DDBJ databases">
        <title>Genomic characterization of non-nitrogen-fixing Frankia strains.</title>
        <authorList>
            <person name="Carlos-Shanley C."/>
            <person name="Guerra T."/>
            <person name="Hahn D."/>
        </authorList>
    </citation>
    <scope>NUCLEOTIDE SEQUENCE</scope>
    <source>
        <strain evidence="5">CN6</strain>
    </source>
</reference>
<dbReference type="AlphaFoldDB" id="A0A937RF54"/>
<proteinExistence type="inferred from homology"/>
<name>A0A937RF54_9ACTN</name>
<sequence length="492" mass="51405">MTMQTATPGRAAAEARYPELALYVDGQWTQGSGARREPVLNPATGQVLGEVPLAERADLDAAVAAAGRGFALWRDLPVERRTAILRRAADLLRAQANEIGRVMTLEEGKPHGEATGEVTRVATLLDWDAEEGRRAYGRIIPTGPGETLTVTRAPVGPVAAFTPWNFPAGGPMRKIAAALAAGCSIVIKASEETPGTANLLVRAFEEAGLPAGVLNLVFGVPSEVSEHLIAAPEIRFVAFTGSVPVGKHLAGLAAAAMKPTIMELGGHAPVIVCEDVDPAEAARSCARGKFVNAGQVCTSPSRFYVHESGYDTFVDVFAEAAAAVRVGDGLAPGVMMGPLANPRRRAAVDAMVTDARARGARVLTGGEVPDGPGYFYPPTVLVDVPEDAAILREEPFGPLAPILPFSDLDEAISRANALPYGLAAYGFTHRADLAARLARAFEAGILSINHVGGSVPQAPSGGVKESGHGREGGSEGLEGYLVTKRVAHRMQI</sequence>
<keyword evidence="6" id="KW-1185">Reference proteome</keyword>
<dbReference type="Proteomes" id="UP000604475">
    <property type="component" value="Unassembled WGS sequence"/>
</dbReference>
<keyword evidence="2" id="KW-0560">Oxidoreductase</keyword>
<dbReference type="GO" id="GO:0004777">
    <property type="term" value="F:succinate-semialdehyde dehydrogenase (NAD+) activity"/>
    <property type="evidence" value="ECO:0007669"/>
    <property type="project" value="TreeGrafter"/>
</dbReference>
<dbReference type="InterPro" id="IPR015590">
    <property type="entry name" value="Aldehyde_DH_dom"/>
</dbReference>
<dbReference type="SUPFAM" id="SSF53720">
    <property type="entry name" value="ALDH-like"/>
    <property type="match status" value="1"/>
</dbReference>
<feature type="region of interest" description="Disordered" evidence="3">
    <location>
        <begin position="456"/>
        <end position="475"/>
    </location>
</feature>
<evidence type="ECO:0000313" key="6">
    <source>
        <dbReference type="Proteomes" id="UP000604475"/>
    </source>
</evidence>
<evidence type="ECO:0000313" key="5">
    <source>
        <dbReference type="EMBL" id="MBL7631008.1"/>
    </source>
</evidence>
<dbReference type="PANTHER" id="PTHR43353:SF5">
    <property type="entry name" value="SUCCINATE-SEMIALDEHYDE DEHYDROGENASE, MITOCHONDRIAL"/>
    <property type="match status" value="1"/>
</dbReference>
<gene>
    <name evidence="5" type="ORF">I7412_28370</name>
</gene>
<comment type="similarity">
    <text evidence="1">Belongs to the aldehyde dehydrogenase family.</text>
</comment>
<dbReference type="EMBL" id="JAEACQ010000258">
    <property type="protein sequence ID" value="MBL7631008.1"/>
    <property type="molecule type" value="Genomic_DNA"/>
</dbReference>
<comment type="caution">
    <text evidence="5">The sequence shown here is derived from an EMBL/GenBank/DDBJ whole genome shotgun (WGS) entry which is preliminary data.</text>
</comment>
<dbReference type="GO" id="GO:0009450">
    <property type="term" value="P:gamma-aminobutyric acid catabolic process"/>
    <property type="evidence" value="ECO:0007669"/>
    <property type="project" value="TreeGrafter"/>
</dbReference>
<dbReference type="InterPro" id="IPR016161">
    <property type="entry name" value="Ald_DH/histidinol_DH"/>
</dbReference>
<dbReference type="InterPro" id="IPR016163">
    <property type="entry name" value="Ald_DH_C"/>
</dbReference>
<evidence type="ECO:0000256" key="2">
    <source>
        <dbReference type="ARBA" id="ARBA00023002"/>
    </source>
</evidence>
<dbReference type="CDD" id="cd07103">
    <property type="entry name" value="ALDH_F5_SSADH_GabD"/>
    <property type="match status" value="1"/>
</dbReference>
<dbReference type="Pfam" id="PF00171">
    <property type="entry name" value="Aldedh"/>
    <property type="match status" value="1"/>
</dbReference>
<evidence type="ECO:0000256" key="1">
    <source>
        <dbReference type="ARBA" id="ARBA00009986"/>
    </source>
</evidence>